<dbReference type="EMBL" id="LR746273">
    <property type="protein sequence ID" value="CAA7403889.1"/>
    <property type="molecule type" value="Genomic_DNA"/>
</dbReference>
<name>A0A7I8L1H5_SPIIN</name>
<accession>A0A7I8L1H5</accession>
<dbReference type="Proteomes" id="UP000663760">
    <property type="component" value="Chromosome 10"/>
</dbReference>
<sequence>MAAAPHAPSVEALAEGDPEQKLLKQIRGHEVAVVELNSLHPNRAVYQRNGIIYFRKEVKVATAFEQKAERSLTESANFFCDSGIIPCGVTVPLQGVLSMVWQLFAAIRRHSEM</sequence>
<reference evidence="1" key="1">
    <citation type="submission" date="2020-02" db="EMBL/GenBank/DDBJ databases">
        <authorList>
            <person name="Scholz U."/>
            <person name="Mascher M."/>
            <person name="Fiebig A."/>
        </authorList>
    </citation>
    <scope>NUCLEOTIDE SEQUENCE</scope>
</reference>
<proteinExistence type="predicted"/>
<evidence type="ECO:0000313" key="2">
    <source>
        <dbReference type="Proteomes" id="UP000663760"/>
    </source>
</evidence>
<dbReference type="AlphaFoldDB" id="A0A7I8L1H5"/>
<evidence type="ECO:0000313" key="1">
    <source>
        <dbReference type="EMBL" id="CAA7403889.1"/>
    </source>
</evidence>
<gene>
    <name evidence="1" type="ORF">SI8410_10014567</name>
</gene>
<dbReference type="OrthoDB" id="1894836at2759"/>
<protein>
    <submittedName>
        <fullName evidence="1">Uncharacterized protein</fullName>
    </submittedName>
</protein>
<organism evidence="1 2">
    <name type="scientific">Spirodela intermedia</name>
    <name type="common">Intermediate duckweed</name>
    <dbReference type="NCBI Taxonomy" id="51605"/>
    <lineage>
        <taxon>Eukaryota</taxon>
        <taxon>Viridiplantae</taxon>
        <taxon>Streptophyta</taxon>
        <taxon>Embryophyta</taxon>
        <taxon>Tracheophyta</taxon>
        <taxon>Spermatophyta</taxon>
        <taxon>Magnoliopsida</taxon>
        <taxon>Liliopsida</taxon>
        <taxon>Araceae</taxon>
        <taxon>Lemnoideae</taxon>
        <taxon>Spirodela</taxon>
    </lineage>
</organism>
<keyword evidence="2" id="KW-1185">Reference proteome</keyword>